<dbReference type="InterPro" id="IPR000847">
    <property type="entry name" value="LysR_HTH_N"/>
</dbReference>
<evidence type="ECO:0000313" key="7">
    <source>
        <dbReference type="Proteomes" id="UP000194761"/>
    </source>
</evidence>
<reference evidence="6 7" key="1">
    <citation type="submission" date="2017-05" db="EMBL/GenBank/DDBJ databases">
        <title>Biotechnological potential of actinobacteria isolated from South African environments.</title>
        <authorList>
            <person name="Le Roes-Hill M."/>
            <person name="Prins A."/>
            <person name="Durrell K.A."/>
        </authorList>
    </citation>
    <scope>NUCLEOTIDE SEQUENCE [LARGE SCALE GENOMIC DNA]</scope>
    <source>
        <strain evidence="6">M26</strain>
    </source>
</reference>
<dbReference type="Pfam" id="PF00126">
    <property type="entry name" value="HTH_1"/>
    <property type="match status" value="1"/>
</dbReference>
<dbReference type="GO" id="GO:0003700">
    <property type="term" value="F:DNA-binding transcription factor activity"/>
    <property type="evidence" value="ECO:0007669"/>
    <property type="project" value="InterPro"/>
</dbReference>
<dbReference type="SUPFAM" id="SSF53850">
    <property type="entry name" value="Periplasmic binding protein-like II"/>
    <property type="match status" value="1"/>
</dbReference>
<keyword evidence="7" id="KW-1185">Reference proteome</keyword>
<dbReference type="Gene3D" id="1.10.10.10">
    <property type="entry name" value="Winged helix-like DNA-binding domain superfamily/Winged helix DNA-binding domain"/>
    <property type="match status" value="1"/>
</dbReference>
<dbReference type="Gene3D" id="3.40.190.10">
    <property type="entry name" value="Periplasmic binding protein-like II"/>
    <property type="match status" value="2"/>
</dbReference>
<sequence>MDLDIRHLRMICAIADTGSVTRAAARLGLSQPAMTNQLHRVEDLIGEAIFVRSRSGVEPTPLGRQVIARARIVLTEVDTLFGDLRGPSGPDGVVRLGCVHLACVASVVDRVGDMLPSHEISLRIEPSTALLAEALTHGHLDAALLGIIEGFDVPLTAPVVSRTLIPRYPIFIALSAAHRLAGEEEIHLADLKDESWISPPGADDGSLAALRASCRAVGFEPNVRYDAPSGAGRPLVAAGHGVRLVDPSWPAPPGTVVRPLAGQPQVARLVVAWRRDRLSNGQAAAVYRGLATAYSDHVDDNPVFKRWWDAHPEVHPLA</sequence>
<keyword evidence="3" id="KW-0238">DNA-binding</keyword>
<evidence type="ECO:0000256" key="4">
    <source>
        <dbReference type="ARBA" id="ARBA00023163"/>
    </source>
</evidence>
<dbReference type="PANTHER" id="PTHR30346:SF30">
    <property type="entry name" value="SMALL NEUTRAL PROTEASE REGULATORY PROTEIN"/>
    <property type="match status" value="1"/>
</dbReference>
<dbReference type="GO" id="GO:0003677">
    <property type="term" value="F:DNA binding"/>
    <property type="evidence" value="ECO:0007669"/>
    <property type="project" value="UniProtKB-KW"/>
</dbReference>
<evidence type="ECO:0000256" key="2">
    <source>
        <dbReference type="ARBA" id="ARBA00023015"/>
    </source>
</evidence>
<evidence type="ECO:0000259" key="5">
    <source>
        <dbReference type="PROSITE" id="PS50931"/>
    </source>
</evidence>
<dbReference type="AlphaFoldDB" id="A0A243RLL9"/>
<evidence type="ECO:0000313" key="6">
    <source>
        <dbReference type="EMBL" id="OUC95783.1"/>
    </source>
</evidence>
<dbReference type="InterPro" id="IPR005119">
    <property type="entry name" value="LysR_subst-bd"/>
</dbReference>
<dbReference type="Proteomes" id="UP000194761">
    <property type="component" value="Unassembled WGS sequence"/>
</dbReference>
<evidence type="ECO:0000256" key="1">
    <source>
        <dbReference type="ARBA" id="ARBA00009437"/>
    </source>
</evidence>
<dbReference type="Pfam" id="PF03466">
    <property type="entry name" value="LysR_substrate"/>
    <property type="match status" value="1"/>
</dbReference>
<dbReference type="InterPro" id="IPR036388">
    <property type="entry name" value="WH-like_DNA-bd_sf"/>
</dbReference>
<dbReference type="PROSITE" id="PS50931">
    <property type="entry name" value="HTH_LYSR"/>
    <property type="match status" value="1"/>
</dbReference>
<protein>
    <submittedName>
        <fullName evidence="6">LysR family transcriptional regulator</fullName>
    </submittedName>
</protein>
<dbReference type="PRINTS" id="PR00039">
    <property type="entry name" value="HTHLYSR"/>
</dbReference>
<comment type="caution">
    <text evidence="6">The sequence shown here is derived from an EMBL/GenBank/DDBJ whole genome shotgun (WGS) entry which is preliminary data.</text>
</comment>
<dbReference type="CDD" id="cd08414">
    <property type="entry name" value="PBP2_LTTR_aromatics_like"/>
    <property type="match status" value="1"/>
</dbReference>
<keyword evidence="2" id="KW-0805">Transcription regulation</keyword>
<gene>
    <name evidence="6" type="ORF">CA984_17555</name>
</gene>
<comment type="similarity">
    <text evidence="1">Belongs to the LysR transcriptional regulatory family.</text>
</comment>
<accession>A0A243RLL9</accession>
<dbReference type="RefSeq" id="WP_086573667.1">
    <property type="nucleotide sequence ID" value="NZ_NGFP01000073.1"/>
</dbReference>
<feature type="domain" description="HTH lysR-type" evidence="5">
    <location>
        <begin position="3"/>
        <end position="60"/>
    </location>
</feature>
<dbReference type="InterPro" id="IPR036390">
    <property type="entry name" value="WH_DNA-bd_sf"/>
</dbReference>
<evidence type="ECO:0000256" key="3">
    <source>
        <dbReference type="ARBA" id="ARBA00023125"/>
    </source>
</evidence>
<dbReference type="PANTHER" id="PTHR30346">
    <property type="entry name" value="TRANSCRIPTIONAL DUAL REGULATOR HCAR-RELATED"/>
    <property type="match status" value="1"/>
</dbReference>
<dbReference type="EMBL" id="NGFP01000073">
    <property type="protein sequence ID" value="OUC95783.1"/>
    <property type="molecule type" value="Genomic_DNA"/>
</dbReference>
<organism evidence="6 7">
    <name type="scientific">Streptosporangium minutum</name>
    <dbReference type="NCBI Taxonomy" id="569862"/>
    <lineage>
        <taxon>Bacteria</taxon>
        <taxon>Bacillati</taxon>
        <taxon>Actinomycetota</taxon>
        <taxon>Actinomycetes</taxon>
        <taxon>Streptosporangiales</taxon>
        <taxon>Streptosporangiaceae</taxon>
        <taxon>Streptosporangium</taxon>
    </lineage>
</organism>
<dbReference type="GO" id="GO:0032993">
    <property type="term" value="C:protein-DNA complex"/>
    <property type="evidence" value="ECO:0007669"/>
    <property type="project" value="TreeGrafter"/>
</dbReference>
<proteinExistence type="inferred from homology"/>
<keyword evidence="4" id="KW-0804">Transcription</keyword>
<name>A0A243RLL9_9ACTN</name>
<dbReference type="SUPFAM" id="SSF46785">
    <property type="entry name" value="Winged helix' DNA-binding domain"/>
    <property type="match status" value="1"/>
</dbReference>